<comment type="caution">
    <text evidence="2">The sequence shown here is derived from an EMBL/GenBank/DDBJ whole genome shotgun (WGS) entry which is preliminary data.</text>
</comment>
<dbReference type="InterPro" id="IPR000595">
    <property type="entry name" value="cNMP-bd_dom"/>
</dbReference>
<gene>
    <name evidence="2" type="ORF">GCM10022409_12630</name>
</gene>
<evidence type="ECO:0000259" key="1">
    <source>
        <dbReference type="PROSITE" id="PS50042"/>
    </source>
</evidence>
<evidence type="ECO:0000313" key="3">
    <source>
        <dbReference type="Proteomes" id="UP001501469"/>
    </source>
</evidence>
<dbReference type="SMART" id="SM00100">
    <property type="entry name" value="cNMP"/>
    <property type="match status" value="1"/>
</dbReference>
<dbReference type="Proteomes" id="UP001501469">
    <property type="component" value="Unassembled WGS sequence"/>
</dbReference>
<evidence type="ECO:0000313" key="2">
    <source>
        <dbReference type="EMBL" id="GAA4029848.1"/>
    </source>
</evidence>
<dbReference type="RefSeq" id="WP_345051732.1">
    <property type="nucleotide sequence ID" value="NZ_BAABDK010000010.1"/>
</dbReference>
<protein>
    <submittedName>
        <fullName evidence="2">Crp/Fnr family transcriptional regulator</fullName>
    </submittedName>
</protein>
<dbReference type="CDD" id="cd00038">
    <property type="entry name" value="CAP_ED"/>
    <property type="match status" value="1"/>
</dbReference>
<feature type="domain" description="Cyclic nucleotide-binding" evidence="1">
    <location>
        <begin position="7"/>
        <end position="73"/>
    </location>
</feature>
<dbReference type="Gene3D" id="2.60.120.10">
    <property type="entry name" value="Jelly Rolls"/>
    <property type="match status" value="1"/>
</dbReference>
<accession>A0ABP7TRF0</accession>
<dbReference type="EMBL" id="BAABDK010000010">
    <property type="protein sequence ID" value="GAA4029848.1"/>
    <property type="molecule type" value="Genomic_DNA"/>
</dbReference>
<keyword evidence="3" id="KW-1185">Reference proteome</keyword>
<proteinExistence type="predicted"/>
<dbReference type="Pfam" id="PF00027">
    <property type="entry name" value="cNMP_binding"/>
    <property type="match status" value="1"/>
</dbReference>
<dbReference type="InterPro" id="IPR014710">
    <property type="entry name" value="RmlC-like_jellyroll"/>
</dbReference>
<dbReference type="InterPro" id="IPR018490">
    <property type="entry name" value="cNMP-bd_dom_sf"/>
</dbReference>
<name>A0ABP7TRF0_9BACT</name>
<organism evidence="2 3">
    <name type="scientific">Hymenobacter glaciei</name>
    <dbReference type="NCBI Taxonomy" id="877209"/>
    <lineage>
        <taxon>Bacteria</taxon>
        <taxon>Pseudomonadati</taxon>
        <taxon>Bacteroidota</taxon>
        <taxon>Cytophagia</taxon>
        <taxon>Cytophagales</taxon>
        <taxon>Hymenobacteraceae</taxon>
        <taxon>Hymenobacter</taxon>
    </lineage>
</organism>
<reference evidence="3" key="1">
    <citation type="journal article" date="2019" name="Int. J. Syst. Evol. Microbiol.">
        <title>The Global Catalogue of Microorganisms (GCM) 10K type strain sequencing project: providing services to taxonomists for standard genome sequencing and annotation.</title>
        <authorList>
            <consortium name="The Broad Institute Genomics Platform"/>
            <consortium name="The Broad Institute Genome Sequencing Center for Infectious Disease"/>
            <person name="Wu L."/>
            <person name="Ma J."/>
        </authorList>
    </citation>
    <scope>NUCLEOTIDE SEQUENCE [LARGE SCALE GENOMIC DNA]</scope>
    <source>
        <strain evidence="3">JCM 17225</strain>
    </source>
</reference>
<dbReference type="PROSITE" id="PS50042">
    <property type="entry name" value="CNMP_BINDING_3"/>
    <property type="match status" value="1"/>
</dbReference>
<sequence>MRAYLQQHANLTDAELQITLSVMRPCEFRKGTELFHPGPPPDRLYFIENGLARAYRLVRGEDITSAFYGADSFCFDTLSIVAQVPSELYFECLTDVQAHEILIPDLNRLFRRVPPIERLGRRINEKVVCGLTERLRAFQMDDLRTRYLDLMRQNPELIQQVPQRHLATYLGVKPESLSRMRAQL</sequence>
<dbReference type="SUPFAM" id="SSF51206">
    <property type="entry name" value="cAMP-binding domain-like"/>
    <property type="match status" value="1"/>
</dbReference>